<feature type="transmembrane region" description="Helical" evidence="1">
    <location>
        <begin position="72"/>
        <end position="92"/>
    </location>
</feature>
<proteinExistence type="predicted"/>
<feature type="transmembrane region" description="Helical" evidence="1">
    <location>
        <begin position="7"/>
        <end position="25"/>
    </location>
</feature>
<evidence type="ECO:0008006" key="4">
    <source>
        <dbReference type="Google" id="ProtNLM"/>
    </source>
</evidence>
<protein>
    <recommendedName>
        <fullName evidence="4">DUF4345 domain-containing protein</fullName>
    </recommendedName>
</protein>
<gene>
    <name evidence="2" type="ORF">EVA95_02360</name>
</gene>
<keyword evidence="1" id="KW-0812">Transmembrane</keyword>
<comment type="caution">
    <text evidence="2">The sequence shown here is derived from an EMBL/GenBank/DDBJ whole genome shotgun (WGS) entry which is preliminary data.</text>
</comment>
<accession>A0A520MYJ6</accession>
<keyword evidence="1" id="KW-1133">Transmembrane helix</keyword>
<dbReference type="EMBL" id="SHBH01000015">
    <property type="protein sequence ID" value="RZO26312.1"/>
    <property type="molecule type" value="Genomic_DNA"/>
</dbReference>
<reference evidence="2 3" key="1">
    <citation type="submission" date="2019-02" db="EMBL/GenBank/DDBJ databases">
        <title>Prokaryotic population dynamics and viral predation in marine succession experiment using metagenomics: the confinement effect.</title>
        <authorList>
            <person name="Haro-Moreno J.M."/>
            <person name="Rodriguez-Valera F."/>
            <person name="Lopez-Perez M."/>
        </authorList>
    </citation>
    <scope>NUCLEOTIDE SEQUENCE [LARGE SCALE GENOMIC DNA]</scope>
    <source>
        <strain evidence="2">MED-G162</strain>
    </source>
</reference>
<sequence length="126" mass="14150">MRIANILSIFLGIVLIILSLQWILYPEAAAESLNMIYLEGEGRNTQIRDFTAFFLGTAILCFLSFFTKSYQWIFSAGIFYLIAGIFNVLAFLNHDAQISISSLAAEIIFASISFTAAFLFKTNKKL</sequence>
<feature type="transmembrane region" description="Helical" evidence="1">
    <location>
        <begin position="45"/>
        <end position="65"/>
    </location>
</feature>
<evidence type="ECO:0000313" key="3">
    <source>
        <dbReference type="Proteomes" id="UP000319384"/>
    </source>
</evidence>
<evidence type="ECO:0000256" key="1">
    <source>
        <dbReference type="SAM" id="Phobius"/>
    </source>
</evidence>
<dbReference type="AlphaFoldDB" id="A0A520MYJ6"/>
<keyword evidence="1" id="KW-0472">Membrane</keyword>
<organism evidence="2 3">
    <name type="scientific">SAR86 cluster bacterium</name>
    <dbReference type="NCBI Taxonomy" id="2030880"/>
    <lineage>
        <taxon>Bacteria</taxon>
        <taxon>Pseudomonadati</taxon>
        <taxon>Pseudomonadota</taxon>
        <taxon>Gammaproteobacteria</taxon>
        <taxon>SAR86 cluster</taxon>
    </lineage>
</organism>
<evidence type="ECO:0000313" key="2">
    <source>
        <dbReference type="EMBL" id="RZO26312.1"/>
    </source>
</evidence>
<name>A0A520MYJ6_9GAMM</name>
<dbReference type="Proteomes" id="UP000319384">
    <property type="component" value="Unassembled WGS sequence"/>
</dbReference>
<feature type="transmembrane region" description="Helical" evidence="1">
    <location>
        <begin position="98"/>
        <end position="120"/>
    </location>
</feature>